<dbReference type="InterPro" id="IPR001873">
    <property type="entry name" value="ENaC"/>
</dbReference>
<comment type="subcellular location">
    <subcellularLocation>
        <location evidence="1">Membrane</location>
        <topology evidence="1">Multi-pass membrane protein</topology>
    </subcellularLocation>
</comment>
<sequence length="420" mass="48462">MILVAEILWIIAVTAAVWGTAKLGWTTWTRFQENPTVVSIERNSNDWNTSFPAIAVCPKTRYTEQGIDQALKKYPHVKDQSAFAEFFKGLANGSYLTWNETLKTPFKEVDPKEFWKIIYDISLKFTFNVSNSNMEIFNVLEMRRFMTDYGICYSYNSMASPYSEREYWETNNWTYLEDIPMFNGNPLDGDIFAQVMNMNSGYTLFVLDPYEVPDVATRYNQAENNSYKTLDINALAIASSDSVVKLSVKQRKCRFPHESNLEISPAYSYYMCRQECRMKLSKKLCGCVAYFYRPLDGYPVCDYDGIQCLVKYGSLLHFLADENEKKHECNCLPLCSETTYTTGIDNTMAWNLGTNLKWGLIKYPKLRYRRDIIFGVSDLIVSIGGTAGLFLGCSLLSFAEIFYFFTLRLFIFIMGRVRGK</sequence>
<protein>
    <recommendedName>
        <fullName evidence="16">Sodium channel protein Nach</fullName>
    </recommendedName>
</protein>
<evidence type="ECO:0000256" key="11">
    <source>
        <dbReference type="ARBA" id="ARBA00023303"/>
    </source>
</evidence>
<keyword evidence="5 12" id="KW-0812">Transmembrane</keyword>
<evidence type="ECO:0000256" key="10">
    <source>
        <dbReference type="ARBA" id="ARBA00023201"/>
    </source>
</evidence>
<keyword evidence="8 12" id="KW-0406">Ion transport</keyword>
<gene>
    <name evidence="14" type="ORF">GE061_005134</name>
</gene>
<evidence type="ECO:0000256" key="12">
    <source>
        <dbReference type="RuleBase" id="RU000679"/>
    </source>
</evidence>
<evidence type="ECO:0000256" key="13">
    <source>
        <dbReference type="SAM" id="Phobius"/>
    </source>
</evidence>
<evidence type="ECO:0000256" key="9">
    <source>
        <dbReference type="ARBA" id="ARBA00023136"/>
    </source>
</evidence>
<keyword evidence="11 12" id="KW-0407">Ion channel</keyword>
<organism evidence="14 15">
    <name type="scientific">Apolygus lucorum</name>
    <name type="common">Small green plant bug</name>
    <name type="synonym">Lygocoris lucorum</name>
    <dbReference type="NCBI Taxonomy" id="248454"/>
    <lineage>
        <taxon>Eukaryota</taxon>
        <taxon>Metazoa</taxon>
        <taxon>Ecdysozoa</taxon>
        <taxon>Arthropoda</taxon>
        <taxon>Hexapoda</taxon>
        <taxon>Insecta</taxon>
        <taxon>Pterygota</taxon>
        <taxon>Neoptera</taxon>
        <taxon>Paraneoptera</taxon>
        <taxon>Hemiptera</taxon>
        <taxon>Heteroptera</taxon>
        <taxon>Panheteroptera</taxon>
        <taxon>Cimicomorpha</taxon>
        <taxon>Miridae</taxon>
        <taxon>Mirini</taxon>
        <taxon>Apolygus</taxon>
    </lineage>
</organism>
<dbReference type="PANTHER" id="PTHR11690:SF240">
    <property type="entry name" value="PICKPOCKET 25-RELATED"/>
    <property type="match status" value="1"/>
</dbReference>
<dbReference type="Gene3D" id="1.10.287.820">
    <property type="entry name" value="Acid-sensing ion channel domain"/>
    <property type="match status" value="1"/>
</dbReference>
<reference evidence="14" key="1">
    <citation type="journal article" date="2021" name="Mol. Ecol. Resour.">
        <title>Apolygus lucorum genome provides insights into omnivorousness and mesophyll feeding.</title>
        <authorList>
            <person name="Liu Y."/>
            <person name="Liu H."/>
            <person name="Wang H."/>
            <person name="Huang T."/>
            <person name="Liu B."/>
            <person name="Yang B."/>
            <person name="Yin L."/>
            <person name="Li B."/>
            <person name="Zhang Y."/>
            <person name="Zhang S."/>
            <person name="Jiang F."/>
            <person name="Zhang X."/>
            <person name="Ren Y."/>
            <person name="Wang B."/>
            <person name="Wang S."/>
            <person name="Lu Y."/>
            <person name="Wu K."/>
            <person name="Fan W."/>
            <person name="Wang G."/>
        </authorList>
    </citation>
    <scope>NUCLEOTIDE SEQUENCE</scope>
    <source>
        <strain evidence="14">12Hb</strain>
    </source>
</reference>
<dbReference type="EMBL" id="WIXP02000013">
    <property type="protein sequence ID" value="KAF6200690.1"/>
    <property type="molecule type" value="Genomic_DNA"/>
</dbReference>
<evidence type="ECO:0000256" key="3">
    <source>
        <dbReference type="ARBA" id="ARBA00022448"/>
    </source>
</evidence>
<keyword evidence="7" id="KW-0915">Sodium</keyword>
<keyword evidence="3 12" id="KW-0813">Transport</keyword>
<comment type="similarity">
    <text evidence="2 12">Belongs to the amiloride-sensitive sodium channel (TC 1.A.6) family.</text>
</comment>
<keyword evidence="4 12" id="KW-0894">Sodium channel</keyword>
<comment type="caution">
    <text evidence="14">The sequence shown here is derived from an EMBL/GenBank/DDBJ whole genome shotgun (WGS) entry which is preliminary data.</text>
</comment>
<feature type="transmembrane region" description="Helical" evidence="13">
    <location>
        <begin position="6"/>
        <end position="25"/>
    </location>
</feature>
<keyword evidence="15" id="KW-1185">Reference proteome</keyword>
<accession>A0A8S9WUT4</accession>
<keyword evidence="9 13" id="KW-0472">Membrane</keyword>
<evidence type="ECO:0000256" key="2">
    <source>
        <dbReference type="ARBA" id="ARBA00007193"/>
    </source>
</evidence>
<evidence type="ECO:0000313" key="15">
    <source>
        <dbReference type="Proteomes" id="UP000466442"/>
    </source>
</evidence>
<dbReference type="OrthoDB" id="6628406at2759"/>
<dbReference type="GO" id="GO:0015280">
    <property type="term" value="F:ligand-gated sodium channel activity"/>
    <property type="evidence" value="ECO:0007669"/>
    <property type="project" value="TreeGrafter"/>
</dbReference>
<dbReference type="GO" id="GO:0005886">
    <property type="term" value="C:plasma membrane"/>
    <property type="evidence" value="ECO:0007669"/>
    <property type="project" value="TreeGrafter"/>
</dbReference>
<evidence type="ECO:0000256" key="6">
    <source>
        <dbReference type="ARBA" id="ARBA00022989"/>
    </source>
</evidence>
<evidence type="ECO:0000256" key="7">
    <source>
        <dbReference type="ARBA" id="ARBA00023053"/>
    </source>
</evidence>
<dbReference type="PANTHER" id="PTHR11690">
    <property type="entry name" value="AMILORIDE-SENSITIVE SODIUM CHANNEL-RELATED"/>
    <property type="match status" value="1"/>
</dbReference>
<dbReference type="Pfam" id="PF00858">
    <property type="entry name" value="ASC"/>
    <property type="match status" value="1"/>
</dbReference>
<dbReference type="Proteomes" id="UP000466442">
    <property type="component" value="Unassembled WGS sequence"/>
</dbReference>
<evidence type="ECO:0000256" key="1">
    <source>
        <dbReference type="ARBA" id="ARBA00004141"/>
    </source>
</evidence>
<name>A0A8S9WUT4_APOLU</name>
<evidence type="ECO:0000256" key="4">
    <source>
        <dbReference type="ARBA" id="ARBA00022461"/>
    </source>
</evidence>
<evidence type="ECO:0008006" key="16">
    <source>
        <dbReference type="Google" id="ProtNLM"/>
    </source>
</evidence>
<evidence type="ECO:0000313" key="14">
    <source>
        <dbReference type="EMBL" id="KAF6200690.1"/>
    </source>
</evidence>
<evidence type="ECO:0000256" key="8">
    <source>
        <dbReference type="ARBA" id="ARBA00023065"/>
    </source>
</evidence>
<dbReference type="Gene3D" id="1.10.287.770">
    <property type="entry name" value="YojJ-like"/>
    <property type="match status" value="1"/>
</dbReference>
<proteinExistence type="inferred from homology"/>
<dbReference type="AlphaFoldDB" id="A0A8S9WUT4"/>
<keyword evidence="6 13" id="KW-1133">Transmembrane helix</keyword>
<keyword evidence="10 12" id="KW-0739">Sodium transport</keyword>
<evidence type="ECO:0000256" key="5">
    <source>
        <dbReference type="ARBA" id="ARBA00022692"/>
    </source>
</evidence>